<dbReference type="Proteomes" id="UP000782475">
    <property type="component" value="Unassembled WGS sequence"/>
</dbReference>
<accession>A0ACC5VIG3</accession>
<keyword evidence="2" id="KW-1185">Reference proteome</keyword>
<dbReference type="EMBL" id="JAHHFP010000020">
    <property type="protein sequence ID" value="MBX7272332.1"/>
    <property type="molecule type" value="Genomic_DNA"/>
</dbReference>
<gene>
    <name evidence="1" type="ORF">KJJ99_11055</name>
</gene>
<evidence type="ECO:0000313" key="2">
    <source>
        <dbReference type="Proteomes" id="UP000782475"/>
    </source>
</evidence>
<comment type="caution">
    <text evidence="1">The sequence shown here is derived from an EMBL/GenBank/DDBJ whole genome shotgun (WGS) entry which is preliminary data.</text>
</comment>
<protein>
    <submittedName>
        <fullName evidence="1">Tad domain-containing protein</fullName>
    </submittedName>
</protein>
<proteinExistence type="predicted"/>
<sequence>MNASRTMRPLPRAQCGSVMVLIVVALAAILLMAALALDGSHMLVNKTRLQNAVDAAALSGAKTLQQVMGSGNADSLAQDAARATFQLNAQAAGNDELAAALGEDPASLVQVDLAASVYGPFSFPGPTDARYVRVSVTQLPLTGFFWGLLQVFGNSSEKAVAAAATAGPSPTSPCNIAPLMVCGNPAQHQPDAGLFWGYRFGDLEVLKGSAGNAPAIGPGNFQLIRLGDSSGGADVREALAGGVEQCNSVGETVETEPGNTIGPVAQGFNTRFGQYSGALSNSGDRYPPDLITDYSAPRMTYNNSTAQVEYEGEVVNASDGNLSTASSALLDYNDWRQRVADCPNGCRSDGVFERRILKIVLGDCSGSSGGQVSVPVLGFGCFFLVQPLPTGAGNEAQIFGQFVSECEGDNVPDSNPVDDGGPQIIQLYKTYIDNNRTPSSDS</sequence>
<organism evidence="1 2">
    <name type="scientific">Stutzerimonas chloritidismutans</name>
    <name type="common">Pseudomonas chloritidismutans</name>
    <dbReference type="NCBI Taxonomy" id="203192"/>
    <lineage>
        <taxon>Bacteria</taxon>
        <taxon>Pseudomonadati</taxon>
        <taxon>Pseudomonadota</taxon>
        <taxon>Gammaproteobacteria</taxon>
        <taxon>Pseudomonadales</taxon>
        <taxon>Pseudomonadaceae</taxon>
        <taxon>Stutzerimonas</taxon>
    </lineage>
</organism>
<evidence type="ECO:0000313" key="1">
    <source>
        <dbReference type="EMBL" id="MBX7272332.1"/>
    </source>
</evidence>
<reference evidence="1 2" key="1">
    <citation type="journal article" date="2021" name="Appl. Microbiol. Biotechnol.">
        <title>Biotechnological applications of marine bacteria in bioremediation of environments polluted with hydrocarbons and plastics.</title>
        <authorList>
            <person name="Muriel-Millan L.F."/>
            <person name="Millan-Lopez S."/>
            <person name="Pardo-Lopez L."/>
        </authorList>
    </citation>
    <scope>NUCLEOTIDE SEQUENCE [LARGE SCALE GENOMIC DNA]</scope>
    <source>
        <strain evidence="1 2">GOM4</strain>
    </source>
</reference>
<name>A0ACC5VIG3_STUCH</name>